<protein>
    <recommendedName>
        <fullName evidence="4">Glycosyltransferase RgtA/B/C/D-like domain-containing protein</fullName>
    </recommendedName>
</protein>
<feature type="transmembrane region" description="Helical" evidence="1">
    <location>
        <begin position="433"/>
        <end position="455"/>
    </location>
</feature>
<evidence type="ECO:0008006" key="4">
    <source>
        <dbReference type="Google" id="ProtNLM"/>
    </source>
</evidence>
<dbReference type="EMBL" id="WJJP01000196">
    <property type="protein sequence ID" value="MBD3324186.1"/>
    <property type="molecule type" value="Genomic_DNA"/>
</dbReference>
<name>A0A9D5JUE4_9BACT</name>
<gene>
    <name evidence="2" type="ORF">GF339_06350</name>
</gene>
<accession>A0A9D5JUE4</accession>
<dbReference type="AlphaFoldDB" id="A0A9D5JUE4"/>
<reference evidence="2" key="1">
    <citation type="submission" date="2019-11" db="EMBL/GenBank/DDBJ databases">
        <title>Microbial mats filling the niche in hypersaline microbial mats.</title>
        <authorList>
            <person name="Wong H.L."/>
            <person name="Macleod F.I."/>
            <person name="White R.A. III"/>
            <person name="Burns B.P."/>
        </authorList>
    </citation>
    <scope>NUCLEOTIDE SEQUENCE</scope>
    <source>
        <strain evidence="2">Rbin_158</strain>
    </source>
</reference>
<feature type="transmembrane region" description="Helical" evidence="1">
    <location>
        <begin position="309"/>
        <end position="328"/>
    </location>
</feature>
<feature type="transmembrane region" description="Helical" evidence="1">
    <location>
        <begin position="406"/>
        <end position="426"/>
    </location>
</feature>
<sequence>MDVPRIIEHRRGQRLILLLLGLVILRGLIYGLVIPFDRAPDEKHHLKLIKAKQLQLANRLDQDEALVAARLEAAWLKLFRPESDPEDWSLEKFMGARLPDPPASYQLYYWLTAWMLRVFALDDMRAEVYGLRAFSLLCGTLVVLLSWLAVRELFPHDRFMLLGVPLLIIFIPQFSAMNGSINNDKLAEVFVTLVFWLMIRIFKHGATPLTVACYVVVVGCAILSKRTSFFLLPLSVVFGFVYFWTSALGVKMHLILGGLFFMGFVGGYGVISASETLRQFLGEHVIWISLTDVRHFLLHEAYSTAMLKLYAKFFIVVYWSFWGVFGYMTIHLHHFWYMLAAVFQLLAIGGLAKQIVQVKRGKVTVPRVLSKTLYLFAVSIIFAVTIMFLRSIVFRPESPVLTQGRYLFTVILPISFLTIWGLRHLVPPHYLRIVAAAGLAGLILLDSVCLSNYLLLNFHFRSLF</sequence>
<feature type="transmembrane region" description="Helical" evidence="1">
    <location>
        <begin position="253"/>
        <end position="271"/>
    </location>
</feature>
<organism evidence="2 3">
    <name type="scientific">candidate division KSB3 bacterium</name>
    <dbReference type="NCBI Taxonomy" id="2044937"/>
    <lineage>
        <taxon>Bacteria</taxon>
        <taxon>candidate division KSB3</taxon>
    </lineage>
</organism>
<keyword evidence="1" id="KW-0472">Membrane</keyword>
<evidence type="ECO:0000256" key="1">
    <source>
        <dbReference type="SAM" id="Phobius"/>
    </source>
</evidence>
<proteinExistence type="predicted"/>
<evidence type="ECO:0000313" key="2">
    <source>
        <dbReference type="EMBL" id="MBD3324186.1"/>
    </source>
</evidence>
<feature type="transmembrane region" description="Helical" evidence="1">
    <location>
        <begin position="15"/>
        <end position="36"/>
    </location>
</feature>
<feature type="transmembrane region" description="Helical" evidence="1">
    <location>
        <begin position="133"/>
        <end position="150"/>
    </location>
</feature>
<feature type="transmembrane region" description="Helical" evidence="1">
    <location>
        <begin position="208"/>
        <end position="224"/>
    </location>
</feature>
<keyword evidence="1" id="KW-0812">Transmembrane</keyword>
<comment type="caution">
    <text evidence="2">The sequence shown here is derived from an EMBL/GenBank/DDBJ whole genome shotgun (WGS) entry which is preliminary data.</text>
</comment>
<feature type="transmembrane region" description="Helical" evidence="1">
    <location>
        <begin position="373"/>
        <end position="394"/>
    </location>
</feature>
<dbReference type="Proteomes" id="UP000649604">
    <property type="component" value="Unassembled WGS sequence"/>
</dbReference>
<feature type="transmembrane region" description="Helical" evidence="1">
    <location>
        <begin position="229"/>
        <end position="247"/>
    </location>
</feature>
<feature type="transmembrane region" description="Helical" evidence="1">
    <location>
        <begin position="156"/>
        <end position="174"/>
    </location>
</feature>
<evidence type="ECO:0000313" key="3">
    <source>
        <dbReference type="Proteomes" id="UP000649604"/>
    </source>
</evidence>
<keyword evidence="1" id="KW-1133">Transmembrane helix</keyword>
<feature type="transmembrane region" description="Helical" evidence="1">
    <location>
        <begin position="334"/>
        <end position="352"/>
    </location>
</feature>